<dbReference type="InterPro" id="IPR012577">
    <property type="entry name" value="NIPSNAP"/>
</dbReference>
<evidence type="ECO:0000313" key="3">
    <source>
        <dbReference type="Proteomes" id="UP000381093"/>
    </source>
</evidence>
<gene>
    <name evidence="2" type="ORF">PS710_01805</name>
</gene>
<evidence type="ECO:0000313" key="2">
    <source>
        <dbReference type="EMBL" id="VVN90027.1"/>
    </source>
</evidence>
<dbReference type="Gene3D" id="3.30.70.100">
    <property type="match status" value="1"/>
</dbReference>
<evidence type="ECO:0000259" key="1">
    <source>
        <dbReference type="Pfam" id="PF07978"/>
    </source>
</evidence>
<name>A0A5E7BKJ7_PSEFL</name>
<protein>
    <recommendedName>
        <fullName evidence="1">NIPSNAP domain-containing protein</fullName>
    </recommendedName>
</protein>
<dbReference type="InterPro" id="IPR011008">
    <property type="entry name" value="Dimeric_a/b-barrel"/>
</dbReference>
<reference evidence="2 3" key="1">
    <citation type="submission" date="2019-09" db="EMBL/GenBank/DDBJ databases">
        <authorList>
            <person name="Chandra G."/>
            <person name="Truman W A."/>
        </authorList>
    </citation>
    <scope>NUCLEOTIDE SEQUENCE [LARGE SCALE GENOMIC DNA]</scope>
    <source>
        <strain evidence="2">PS710</strain>
    </source>
</reference>
<dbReference type="EMBL" id="CABVHW010000004">
    <property type="protein sequence ID" value="VVN90027.1"/>
    <property type="molecule type" value="Genomic_DNA"/>
</dbReference>
<dbReference type="RefSeq" id="WP_191627510.1">
    <property type="nucleotide sequence ID" value="NZ_CABVHW010000004.1"/>
</dbReference>
<dbReference type="Proteomes" id="UP000381093">
    <property type="component" value="Unassembled WGS sequence"/>
</dbReference>
<proteinExistence type="predicted"/>
<dbReference type="Pfam" id="PF07978">
    <property type="entry name" value="NIPSNAP"/>
    <property type="match status" value="1"/>
</dbReference>
<dbReference type="SUPFAM" id="SSF54909">
    <property type="entry name" value="Dimeric alpha+beta barrel"/>
    <property type="match status" value="1"/>
</dbReference>
<organism evidence="2 3">
    <name type="scientific">Pseudomonas fluorescens</name>
    <dbReference type="NCBI Taxonomy" id="294"/>
    <lineage>
        <taxon>Bacteria</taxon>
        <taxon>Pseudomonadati</taxon>
        <taxon>Pseudomonadota</taxon>
        <taxon>Gammaproteobacteria</taxon>
        <taxon>Pseudomonadales</taxon>
        <taxon>Pseudomonadaceae</taxon>
        <taxon>Pseudomonas</taxon>
    </lineage>
</organism>
<accession>A0A5E7BKJ7</accession>
<sequence>MIDELREYVFKKTYWDMYWPLFEDVCIPTRRDDYGVLRGLWSISQGDEVRFIHLWRYASLDDRAQKRAQLMKVDAWRNDFLPRAAPHITRQFLQVLNPVVEASSDELAGACYQHTYNCSPGGAGGVIEQLKAAKLVDHGGIVGVWSTEFSDPNQVIVISTSLAAPIDQTGKITEIFPRILKPIVVGKQITATELG</sequence>
<feature type="domain" description="NIPSNAP" evidence="1">
    <location>
        <begin position="4"/>
        <end position="99"/>
    </location>
</feature>
<dbReference type="AlphaFoldDB" id="A0A5E7BKJ7"/>